<gene>
    <name evidence="3" type="ORF">ACFSX5_08285</name>
</gene>
<dbReference type="EMBL" id="JBHUNP010000001">
    <property type="protein sequence ID" value="MFD2647785.1"/>
    <property type="molecule type" value="Genomic_DNA"/>
</dbReference>
<reference evidence="4" key="1">
    <citation type="journal article" date="2019" name="Int. J. Syst. Evol. Microbiol.">
        <title>The Global Catalogue of Microorganisms (GCM) 10K type strain sequencing project: providing services to taxonomists for standard genome sequencing and annotation.</title>
        <authorList>
            <consortium name="The Broad Institute Genomics Platform"/>
            <consortium name="The Broad Institute Genome Sequencing Center for Infectious Disease"/>
            <person name="Wu L."/>
            <person name="Ma J."/>
        </authorList>
    </citation>
    <scope>NUCLEOTIDE SEQUENCE [LARGE SCALE GENOMIC DNA]</scope>
    <source>
        <strain evidence="4">CCM 7427</strain>
    </source>
</reference>
<feature type="transmembrane region" description="Helical" evidence="1">
    <location>
        <begin position="137"/>
        <end position="157"/>
    </location>
</feature>
<keyword evidence="4" id="KW-1185">Reference proteome</keyword>
<organism evidence="3 4">
    <name type="scientific">Devosia albogilva</name>
    <dbReference type="NCBI Taxonomy" id="429726"/>
    <lineage>
        <taxon>Bacteria</taxon>
        <taxon>Pseudomonadati</taxon>
        <taxon>Pseudomonadota</taxon>
        <taxon>Alphaproteobacteria</taxon>
        <taxon>Hyphomicrobiales</taxon>
        <taxon>Devosiaceae</taxon>
        <taxon>Devosia</taxon>
    </lineage>
</organism>
<keyword evidence="1" id="KW-0812">Transmembrane</keyword>
<evidence type="ECO:0000313" key="4">
    <source>
        <dbReference type="Proteomes" id="UP001597521"/>
    </source>
</evidence>
<keyword evidence="3" id="KW-0378">Hydrolase</keyword>
<feature type="transmembrane region" description="Helical" evidence="1">
    <location>
        <begin position="7"/>
        <end position="27"/>
    </location>
</feature>
<keyword evidence="1" id="KW-0472">Membrane</keyword>
<proteinExistence type="predicted"/>
<comment type="caution">
    <text evidence="3">The sequence shown here is derived from an EMBL/GenBank/DDBJ whole genome shotgun (WGS) entry which is preliminary data.</text>
</comment>
<feature type="transmembrane region" description="Helical" evidence="1">
    <location>
        <begin position="33"/>
        <end position="53"/>
    </location>
</feature>
<evidence type="ECO:0000259" key="2">
    <source>
        <dbReference type="Pfam" id="PF02517"/>
    </source>
</evidence>
<feature type="domain" description="CAAX prenyl protease 2/Lysostaphin resistance protein A-like" evidence="2">
    <location>
        <begin position="103"/>
        <end position="200"/>
    </location>
</feature>
<feature type="transmembrane region" description="Helical" evidence="1">
    <location>
        <begin position="73"/>
        <end position="92"/>
    </location>
</feature>
<feature type="transmembrane region" description="Helical" evidence="1">
    <location>
        <begin position="163"/>
        <end position="180"/>
    </location>
</feature>
<name>A0ABW5QJ50_9HYPH</name>
<feature type="transmembrane region" description="Helical" evidence="1">
    <location>
        <begin position="98"/>
        <end position="116"/>
    </location>
</feature>
<dbReference type="GO" id="GO:0016787">
    <property type="term" value="F:hydrolase activity"/>
    <property type="evidence" value="ECO:0007669"/>
    <property type="project" value="UniProtKB-KW"/>
</dbReference>
<dbReference type="Pfam" id="PF02517">
    <property type="entry name" value="Rce1-like"/>
    <property type="match status" value="1"/>
</dbReference>
<evidence type="ECO:0000256" key="1">
    <source>
        <dbReference type="SAM" id="Phobius"/>
    </source>
</evidence>
<dbReference type="Proteomes" id="UP001597521">
    <property type="component" value="Unassembled WGS sequence"/>
</dbReference>
<dbReference type="EC" id="3.4.-.-" evidence="3"/>
<sequence length="216" mass="24372">MSRPQLGLVLHAALLIGALFFLVPVLTGWNVQLGYLLVLAIYWLGFCLPVIWWHVRPLRDERLFSERLRWRDWFVPVLLLGQVTLVAAVALVPHTAILTTQGAMLAAVVGVINGPLEEIAWRGGFLRRFADRPRLGFWMGWALFTLWHVPLALSQGMVFDHGWIGLVGGAAALGLFWSWIAWRTGSVFYLAIAHALTNTITFWVLFNQNGFVSPYH</sequence>
<evidence type="ECO:0000313" key="3">
    <source>
        <dbReference type="EMBL" id="MFD2647785.1"/>
    </source>
</evidence>
<dbReference type="InterPro" id="IPR003675">
    <property type="entry name" value="Rce1/LyrA-like_dom"/>
</dbReference>
<dbReference type="RefSeq" id="WP_386832802.1">
    <property type="nucleotide sequence ID" value="NZ_JBHUNP010000001.1"/>
</dbReference>
<feature type="transmembrane region" description="Helical" evidence="1">
    <location>
        <begin position="187"/>
        <end position="206"/>
    </location>
</feature>
<accession>A0ABW5QJ50</accession>
<keyword evidence="1" id="KW-1133">Transmembrane helix</keyword>
<protein>
    <submittedName>
        <fullName evidence="3">CPBP family intramembrane glutamic endopeptidase</fullName>
        <ecNumber evidence="3">3.4.-.-</ecNumber>
    </submittedName>
</protein>